<evidence type="ECO:0000313" key="5">
    <source>
        <dbReference type="Proteomes" id="UP000030651"/>
    </source>
</evidence>
<name>W3XAF1_PESFW</name>
<reference evidence="5" key="1">
    <citation type="journal article" date="2015" name="BMC Genomics">
        <title>Genomic and transcriptomic analysis of the endophytic fungus Pestalotiopsis fici reveals its lifestyle and high potential for synthesis of natural products.</title>
        <authorList>
            <person name="Wang X."/>
            <person name="Zhang X."/>
            <person name="Liu L."/>
            <person name="Xiang M."/>
            <person name="Wang W."/>
            <person name="Sun X."/>
            <person name="Che Y."/>
            <person name="Guo L."/>
            <person name="Liu G."/>
            <person name="Guo L."/>
            <person name="Wang C."/>
            <person name="Yin W.B."/>
            <person name="Stadler M."/>
            <person name="Zhang X."/>
            <person name="Liu X."/>
        </authorList>
    </citation>
    <scope>NUCLEOTIDE SEQUENCE [LARGE SCALE GENOMIC DNA]</scope>
    <source>
        <strain evidence="5">W106-1 / CGMCC3.15140</strain>
    </source>
</reference>
<dbReference type="OrthoDB" id="5427833at2759"/>
<keyword evidence="2" id="KW-0812">Transmembrane</keyword>
<feature type="signal peptide" evidence="3">
    <location>
        <begin position="1"/>
        <end position="30"/>
    </location>
</feature>
<keyword evidence="3" id="KW-0732">Signal</keyword>
<protein>
    <recommendedName>
        <fullName evidence="6">Extracellular membrane protein CFEM domain-containing protein</fullName>
    </recommendedName>
</protein>
<dbReference type="eggNOG" id="ENOG502QVGS">
    <property type="taxonomic scope" value="Eukaryota"/>
</dbReference>
<evidence type="ECO:0000256" key="1">
    <source>
        <dbReference type="SAM" id="MobiDB-lite"/>
    </source>
</evidence>
<keyword evidence="5" id="KW-1185">Reference proteome</keyword>
<dbReference type="AlphaFoldDB" id="W3XAF1"/>
<organism evidence="4 5">
    <name type="scientific">Pestalotiopsis fici (strain W106-1 / CGMCC3.15140)</name>
    <dbReference type="NCBI Taxonomy" id="1229662"/>
    <lineage>
        <taxon>Eukaryota</taxon>
        <taxon>Fungi</taxon>
        <taxon>Dikarya</taxon>
        <taxon>Ascomycota</taxon>
        <taxon>Pezizomycotina</taxon>
        <taxon>Sordariomycetes</taxon>
        <taxon>Xylariomycetidae</taxon>
        <taxon>Amphisphaeriales</taxon>
        <taxon>Sporocadaceae</taxon>
        <taxon>Pestalotiopsis</taxon>
    </lineage>
</organism>
<proteinExistence type="predicted"/>
<keyword evidence="2" id="KW-0472">Membrane</keyword>
<evidence type="ECO:0000256" key="3">
    <source>
        <dbReference type="SAM" id="SignalP"/>
    </source>
</evidence>
<dbReference type="GeneID" id="19269924"/>
<sequence>MWEHSQTRSLWRPPRAATTLLLALTSTTSALSLANFQIITSNAIPSPCIVAYNAQIAGCTQTDFTNGNQCSTLCISGLRAEGTIVQAICGGLDVNSKSLLGLVLDGKILETLCPGADSDTTTVQVTVRPTTSSKSTTAATTSVQTLTTTSSAIDTTTTTSTSVQSTSSTAIINVPSSDSSTTETIISTTTAASQTTQATSTTSSDTSTSTTSDTKPLKGGGSPFDTVITSRATSLALPAMMILAPLLGAAMLIM</sequence>
<evidence type="ECO:0000313" key="4">
    <source>
        <dbReference type="EMBL" id="ETS83035.1"/>
    </source>
</evidence>
<dbReference type="OMA" id="FMCASFA"/>
<keyword evidence="2" id="KW-1133">Transmembrane helix</keyword>
<dbReference type="KEGG" id="pfy:PFICI_04911"/>
<feature type="region of interest" description="Disordered" evidence="1">
    <location>
        <begin position="174"/>
        <end position="224"/>
    </location>
</feature>
<feature type="compositionally biased region" description="Low complexity" evidence="1">
    <location>
        <begin position="176"/>
        <end position="214"/>
    </location>
</feature>
<dbReference type="Proteomes" id="UP000030651">
    <property type="component" value="Unassembled WGS sequence"/>
</dbReference>
<dbReference type="HOGENOM" id="CLU_997630_0_0_1"/>
<evidence type="ECO:0000256" key="2">
    <source>
        <dbReference type="SAM" id="Phobius"/>
    </source>
</evidence>
<feature type="chain" id="PRO_5004835602" description="Extracellular membrane protein CFEM domain-containing protein" evidence="3">
    <location>
        <begin position="31"/>
        <end position="254"/>
    </location>
</feature>
<feature type="transmembrane region" description="Helical" evidence="2">
    <location>
        <begin position="235"/>
        <end position="253"/>
    </location>
</feature>
<gene>
    <name evidence="4" type="ORF">PFICI_04911</name>
</gene>
<dbReference type="RefSeq" id="XP_007831683.1">
    <property type="nucleotide sequence ID" value="XM_007833492.1"/>
</dbReference>
<evidence type="ECO:0008006" key="6">
    <source>
        <dbReference type="Google" id="ProtNLM"/>
    </source>
</evidence>
<dbReference type="EMBL" id="KI912111">
    <property type="protein sequence ID" value="ETS83035.1"/>
    <property type="molecule type" value="Genomic_DNA"/>
</dbReference>
<accession>W3XAF1</accession>
<dbReference type="InParanoid" id="W3XAF1"/>